<keyword evidence="1" id="KW-0472">Membrane</keyword>
<proteinExistence type="predicted"/>
<keyword evidence="1" id="KW-1133">Transmembrane helix</keyword>
<dbReference type="EMBL" id="SMFR01000002">
    <property type="protein sequence ID" value="TCJ97127.1"/>
    <property type="molecule type" value="Genomic_DNA"/>
</dbReference>
<dbReference type="OrthoDB" id="3380414at2"/>
<feature type="transmembrane region" description="Helical" evidence="1">
    <location>
        <begin position="68"/>
        <end position="89"/>
    </location>
</feature>
<keyword evidence="1" id="KW-0812">Transmembrane</keyword>
<dbReference type="AlphaFoldDB" id="A0A4R1FQG3"/>
<name>A0A4R1FQG3_9NOCA</name>
<keyword evidence="3" id="KW-1185">Reference proteome</keyword>
<protein>
    <recommendedName>
        <fullName evidence="4">YhhN-like protein</fullName>
    </recommendedName>
</protein>
<evidence type="ECO:0000256" key="1">
    <source>
        <dbReference type="SAM" id="Phobius"/>
    </source>
</evidence>
<feature type="transmembrane region" description="Helical" evidence="1">
    <location>
        <begin position="96"/>
        <end position="116"/>
    </location>
</feature>
<reference evidence="2 3" key="1">
    <citation type="submission" date="2019-03" db="EMBL/GenBank/DDBJ databases">
        <title>Genomic Encyclopedia of Type Strains, Phase IV (KMG-IV): sequencing the most valuable type-strain genomes for metagenomic binning, comparative biology and taxonomic classification.</title>
        <authorList>
            <person name="Goeker M."/>
        </authorList>
    </citation>
    <scope>NUCLEOTIDE SEQUENCE [LARGE SCALE GENOMIC DNA]</scope>
    <source>
        <strain evidence="2 3">DSM 44684</strain>
    </source>
</reference>
<dbReference type="Proteomes" id="UP000294856">
    <property type="component" value="Unassembled WGS sequence"/>
</dbReference>
<evidence type="ECO:0008006" key="4">
    <source>
        <dbReference type="Google" id="ProtNLM"/>
    </source>
</evidence>
<evidence type="ECO:0000313" key="3">
    <source>
        <dbReference type="Proteomes" id="UP000294856"/>
    </source>
</evidence>
<dbReference type="RefSeq" id="WP_067446059.1">
    <property type="nucleotide sequence ID" value="NZ_SMFR01000002.1"/>
</dbReference>
<dbReference type="STRING" id="1210063.GCA_001612665_00824"/>
<feature type="transmembrane region" description="Helical" evidence="1">
    <location>
        <begin position="122"/>
        <end position="140"/>
    </location>
</feature>
<evidence type="ECO:0000313" key="2">
    <source>
        <dbReference type="EMBL" id="TCJ97127.1"/>
    </source>
</evidence>
<feature type="transmembrane region" description="Helical" evidence="1">
    <location>
        <begin position="152"/>
        <end position="170"/>
    </location>
</feature>
<sequence>MSATVDYPVSLAIEDFAPVLLTTIGVVLLRRTVPDRGAVLVAAALIGCGGAAKATAKLLAATGHGDYPWLRGALFPLLTLGFGLLCLVLTRAAGPIPRWLLVLVPGLIVTCAAGAVLAGDPIVFLVSTTVFATLAGIRLIDTARRRGDTLAASLFGIQLLVFFILGSLASRPDQTVALQWAEQLSNTVAQAAFAYAAWRLGSSQATDTTQETR</sequence>
<organism evidence="2 3">
    <name type="scientific">Nocardia alba</name>
    <dbReference type="NCBI Taxonomy" id="225051"/>
    <lineage>
        <taxon>Bacteria</taxon>
        <taxon>Bacillati</taxon>
        <taxon>Actinomycetota</taxon>
        <taxon>Actinomycetes</taxon>
        <taxon>Mycobacteriales</taxon>
        <taxon>Nocardiaceae</taxon>
        <taxon>Nocardia</taxon>
    </lineage>
</organism>
<accession>A0A4R1FQG3</accession>
<comment type="caution">
    <text evidence="2">The sequence shown here is derived from an EMBL/GenBank/DDBJ whole genome shotgun (WGS) entry which is preliminary data.</text>
</comment>
<feature type="transmembrane region" description="Helical" evidence="1">
    <location>
        <begin position="12"/>
        <end position="30"/>
    </location>
</feature>
<gene>
    <name evidence="2" type="ORF">DFR71_3163</name>
</gene>